<evidence type="ECO:0000256" key="5">
    <source>
        <dbReference type="ARBA" id="ARBA00022741"/>
    </source>
</evidence>
<name>A0AAR2KCF4_PYGNA</name>
<keyword evidence="9" id="KW-1185">Reference proteome</keyword>
<comment type="subcellular location">
    <subcellularLocation>
        <location evidence="1">Cytoplasm</location>
    </subcellularLocation>
</comment>
<keyword evidence="2" id="KW-0963">Cytoplasm</keyword>
<dbReference type="SUPFAM" id="SSF52540">
    <property type="entry name" value="P-loop containing nucleoside triphosphate hydrolases"/>
    <property type="match status" value="1"/>
</dbReference>
<dbReference type="InterPro" id="IPR027417">
    <property type="entry name" value="P-loop_NTPase"/>
</dbReference>
<organism evidence="8 9">
    <name type="scientific">Pygocentrus nattereri</name>
    <name type="common">Red-bellied piranha</name>
    <dbReference type="NCBI Taxonomy" id="42514"/>
    <lineage>
        <taxon>Eukaryota</taxon>
        <taxon>Metazoa</taxon>
        <taxon>Chordata</taxon>
        <taxon>Craniata</taxon>
        <taxon>Vertebrata</taxon>
        <taxon>Euteleostomi</taxon>
        <taxon>Actinopterygii</taxon>
        <taxon>Neopterygii</taxon>
        <taxon>Teleostei</taxon>
        <taxon>Ostariophysi</taxon>
        <taxon>Characiformes</taxon>
        <taxon>Characoidei</taxon>
        <taxon>Pygocentrus</taxon>
    </lineage>
</organism>
<dbReference type="GO" id="GO:0005737">
    <property type="term" value="C:cytoplasm"/>
    <property type="evidence" value="ECO:0007669"/>
    <property type="project" value="UniProtKB-SubCell"/>
</dbReference>
<dbReference type="InterPro" id="IPR051261">
    <property type="entry name" value="NLR"/>
</dbReference>
<dbReference type="Proteomes" id="UP001501920">
    <property type="component" value="Chromosome 1"/>
</dbReference>
<dbReference type="Gene3D" id="3.40.50.300">
    <property type="entry name" value="P-loop containing nucleotide triphosphate hydrolases"/>
    <property type="match status" value="1"/>
</dbReference>
<dbReference type="InterPro" id="IPR041267">
    <property type="entry name" value="NLRP_HD2"/>
</dbReference>
<dbReference type="GO" id="GO:0005524">
    <property type="term" value="F:ATP binding"/>
    <property type="evidence" value="ECO:0007669"/>
    <property type="project" value="UniProtKB-KW"/>
</dbReference>
<evidence type="ECO:0000256" key="2">
    <source>
        <dbReference type="ARBA" id="ARBA00022490"/>
    </source>
</evidence>
<dbReference type="GeneTree" id="ENSGT01150000286927"/>
<protein>
    <recommendedName>
        <fullName evidence="7">NACHT domain-containing protein</fullName>
    </recommendedName>
</protein>
<dbReference type="SUPFAM" id="SSF52047">
    <property type="entry name" value="RNI-like"/>
    <property type="match status" value="1"/>
</dbReference>
<dbReference type="Pfam" id="PF05729">
    <property type="entry name" value="NACHT"/>
    <property type="match status" value="1"/>
</dbReference>
<keyword evidence="4" id="KW-0677">Repeat</keyword>
<dbReference type="InterPro" id="IPR007111">
    <property type="entry name" value="NACHT_NTPase"/>
</dbReference>
<accession>A0AAR2KCF4</accession>
<dbReference type="PROSITE" id="PS50837">
    <property type="entry name" value="NACHT"/>
    <property type="match status" value="1"/>
</dbReference>
<dbReference type="Ensembl" id="ENSPNAT00000078524.1">
    <property type="protein sequence ID" value="ENSPNAP00000061950.1"/>
    <property type="gene ID" value="ENSPNAG00000037542.1"/>
</dbReference>
<feature type="domain" description="NACHT" evidence="7">
    <location>
        <begin position="88"/>
        <end position="220"/>
    </location>
</feature>
<evidence type="ECO:0000256" key="3">
    <source>
        <dbReference type="ARBA" id="ARBA00022614"/>
    </source>
</evidence>
<dbReference type="InterPro" id="IPR001611">
    <property type="entry name" value="Leu-rich_rpt"/>
</dbReference>
<dbReference type="Pfam" id="PF13516">
    <property type="entry name" value="LRR_6"/>
    <property type="match status" value="2"/>
</dbReference>
<dbReference type="PANTHER" id="PTHR24106">
    <property type="entry name" value="NACHT, LRR AND CARD DOMAINS-CONTAINING"/>
    <property type="match status" value="1"/>
</dbReference>
<dbReference type="SMART" id="SM00368">
    <property type="entry name" value="LRR_RI"/>
    <property type="match status" value="3"/>
</dbReference>
<keyword evidence="3" id="KW-0433">Leucine-rich repeat</keyword>
<evidence type="ECO:0000256" key="1">
    <source>
        <dbReference type="ARBA" id="ARBA00004496"/>
    </source>
</evidence>
<dbReference type="Pfam" id="PF17779">
    <property type="entry name" value="WHD_NOD2"/>
    <property type="match status" value="1"/>
</dbReference>
<dbReference type="Pfam" id="PF14484">
    <property type="entry name" value="FISNA"/>
    <property type="match status" value="1"/>
</dbReference>
<dbReference type="InterPro" id="IPR032675">
    <property type="entry name" value="LRR_dom_sf"/>
</dbReference>
<evidence type="ECO:0000256" key="6">
    <source>
        <dbReference type="ARBA" id="ARBA00022840"/>
    </source>
</evidence>
<reference evidence="8" key="2">
    <citation type="submission" date="2025-08" db="UniProtKB">
        <authorList>
            <consortium name="Ensembl"/>
        </authorList>
    </citation>
    <scope>IDENTIFICATION</scope>
</reference>
<dbReference type="InterPro" id="IPR029495">
    <property type="entry name" value="NACHT-assoc"/>
</dbReference>
<dbReference type="Pfam" id="PF17776">
    <property type="entry name" value="NLRC4_HD2"/>
    <property type="match status" value="1"/>
</dbReference>
<reference evidence="8" key="3">
    <citation type="submission" date="2025-09" db="UniProtKB">
        <authorList>
            <consortium name="Ensembl"/>
        </authorList>
    </citation>
    <scope>IDENTIFICATION</scope>
</reference>
<keyword evidence="6" id="KW-0067">ATP-binding</keyword>
<evidence type="ECO:0000259" key="7">
    <source>
        <dbReference type="PROSITE" id="PS50837"/>
    </source>
</evidence>
<evidence type="ECO:0000256" key="4">
    <source>
        <dbReference type="ARBA" id="ARBA00022737"/>
    </source>
</evidence>
<evidence type="ECO:0000313" key="9">
    <source>
        <dbReference type="Proteomes" id="UP001501920"/>
    </source>
</evidence>
<dbReference type="SMART" id="SM01288">
    <property type="entry name" value="FISNA"/>
    <property type="match status" value="1"/>
</dbReference>
<dbReference type="InterPro" id="IPR041075">
    <property type="entry name" value="NOD1/2_WH"/>
</dbReference>
<keyword evidence="5" id="KW-0547">Nucleotide-binding</keyword>
<dbReference type="FunFam" id="3.40.50.300:FF:000210">
    <property type="entry name" value="Si:dkey-16p6.1"/>
    <property type="match status" value="1"/>
</dbReference>
<dbReference type="Gene3D" id="3.80.10.10">
    <property type="entry name" value="Ribonuclease Inhibitor"/>
    <property type="match status" value="1"/>
</dbReference>
<dbReference type="AlphaFoldDB" id="A0AAR2KCF4"/>
<evidence type="ECO:0000313" key="8">
    <source>
        <dbReference type="Ensembl" id="ENSPNAP00000061950.1"/>
    </source>
</evidence>
<proteinExistence type="predicted"/>
<reference evidence="8 9" key="1">
    <citation type="submission" date="2020-10" db="EMBL/GenBank/DDBJ databases">
        <title>Pygocentrus nattereri (red-bellied piranha) genome, fPygNat1, primary haplotype.</title>
        <authorList>
            <person name="Myers G."/>
            <person name="Meyer A."/>
            <person name="Karagic N."/>
            <person name="Pippel M."/>
            <person name="Winkler S."/>
            <person name="Tracey A."/>
            <person name="Wood J."/>
            <person name="Formenti G."/>
            <person name="Howe K."/>
            <person name="Fedrigo O."/>
            <person name="Jarvis E.D."/>
        </authorList>
    </citation>
    <scope>NUCLEOTIDE SEQUENCE [LARGE SCALE GENOMIC DNA]</scope>
</reference>
<sequence>MHVQESFKLNLKMKFQCLNELITNQGNPTLLSEIYTELYITEGDSGEVDNDHEVRQIEAASRRTPTQDTPVKCNDIFKPLSEQEKPIKTVLTKGVAGIGKTVSVQKFILDWAEDKANQDVQFIFPLSFRELNFVKDKKLTLVDLLHRWFKDISKMDISKSLKALFIFDGLDECRLDLDFQSTVNLCDETESASVDMLITNLIKGNLLPSALIWITSRPAAANQIPSEIVDRVTEVRGFTEPQKEEYFRKRINDQSLANRIISHLKKSRSLLIMCHIPVFCWISATVLERMLGEAESGETPKTLTQMYTHFLIIQTKIIREKYPKNQKTNEEILLKLGQLAFQQLMKENLIFYEEDLRECGIDVEEASVYSGVCTQIFREESGLLQSKVYCFVHLSIQEHLAALYVHLTFMNQKKNSAVDQALQSKNGHLDLFLRFLLGLSLESNQNLLQDLMTETGNNSHIKEQTAQYIKMKIRENSSAEKSINLFHCLNELGDSALVEEVQQYLQTGKTKIKKLSSSQWSAVVFILLSSEEDLDGFVLWKYGRSDHVLLNLLRCRLTKKSCAGLASLLTSESSHLRNLYLSQNKLRDSGVKLLCAGLNNPLCKLDVVESEECHCSPCRLRGCKVTVKGCAALASALKSNPSQLKELHLSKNKVGDSGVKLMCAVLENPLCKLEALWLDTLIERLNFIFTSSLRTMKAYHLDIYIFIFVPYFQCNHDLREF</sequence>